<dbReference type="Pfam" id="PF12805">
    <property type="entry name" value="FUSC-like"/>
    <property type="match status" value="1"/>
</dbReference>
<dbReference type="RefSeq" id="WP_144068611.1">
    <property type="nucleotide sequence ID" value="NZ_CP041636.1"/>
</dbReference>
<evidence type="ECO:0000313" key="11">
    <source>
        <dbReference type="Proteomes" id="UP000317496"/>
    </source>
</evidence>
<dbReference type="Pfam" id="PF13515">
    <property type="entry name" value="FUSC_2"/>
    <property type="match status" value="1"/>
</dbReference>
<dbReference type="OrthoDB" id="8670769at2"/>
<keyword evidence="3 7" id="KW-0812">Transmembrane</keyword>
<sequence>MMSRDFHFSIFTLPAQQLLSGATAAGGVAIVALATGLWLGPAAAAVVAVGATCVSIVDTPVPHAYKRAAFLIAIVFDSLATLAIGLTGHEPLLQALVVAITSFVGAMLTIYGKTTLALCMSMILSVVFALGVEIGGGMAAVHHALLFFAGATAYAAFGLAMSHLLEARHKQIALTGALEAFADYIRAKAILYDSRTGIETGYATLIERQVTLMERVETARNLLFRHMQSQRQRQMAAGLIAALDAFETILSSQTDYWLLQRQFSGQRDSGALLNRIRIGILHTAMLVDDIAEEIRSGKPSPSLQAVRNEFIAIAETLENVAPLGDGSDADTEHGAALLELRAVLERIGHAIDAIDRLQAVIRAPEAAEDLLGLIKLDEFLPPRPYRLRLIRRHLRLSSPIFRYALRLTAAMLCAFALAAMLTKYFSHGSWILLTVAVIMRANYSATRQRQKDRLIGNLIGCVLAAVALHLLSDPALLALYFASIALAHAYAPVRYLITSVAACVMALLMMHFLSPAGGSLLAERLLDTGLGAAIAALFSFLLPYWERQDLPQLSAALLRASRKYARQALKRNPPEQSYRLARKDLFDAGADFAGALQRLASEPGSREADITRLQAFLSANYRMMAQLAALHVLLRMRGRDLDAKTAETLLAQHRPVLIGLLGGEAEPATTDTASAQNAQGQWQMTAALMQRLQQAETVARQISELAAGMAVAPSPYSLKRGT</sequence>
<dbReference type="InterPro" id="IPR049453">
    <property type="entry name" value="Memb_transporter_dom"/>
</dbReference>
<evidence type="ECO:0000259" key="9">
    <source>
        <dbReference type="Pfam" id="PF13515"/>
    </source>
</evidence>
<dbReference type="PANTHER" id="PTHR30509:SF9">
    <property type="entry name" value="MULTIDRUG RESISTANCE PROTEIN MDTO"/>
    <property type="match status" value="1"/>
</dbReference>
<evidence type="ECO:0000256" key="6">
    <source>
        <dbReference type="ARBA" id="ARBA00043993"/>
    </source>
</evidence>
<feature type="transmembrane region" description="Helical" evidence="7">
    <location>
        <begin position="37"/>
        <end position="57"/>
    </location>
</feature>
<proteinExistence type="inferred from homology"/>
<protein>
    <submittedName>
        <fullName evidence="10">Uncharacterized protein</fullName>
    </submittedName>
</protein>
<dbReference type="PANTHER" id="PTHR30509">
    <property type="entry name" value="P-HYDROXYBENZOIC ACID EFFLUX PUMP SUBUNIT-RELATED"/>
    <property type="match status" value="1"/>
</dbReference>
<evidence type="ECO:0000259" key="8">
    <source>
        <dbReference type="Pfam" id="PF12805"/>
    </source>
</evidence>
<comment type="subcellular location">
    <subcellularLocation>
        <location evidence="1">Cell membrane</location>
        <topology evidence="1">Multi-pass membrane protein</topology>
    </subcellularLocation>
</comment>
<name>A0A516H221_9PROT</name>
<dbReference type="EMBL" id="CP041636">
    <property type="protein sequence ID" value="QDO97630.1"/>
    <property type="molecule type" value="Genomic_DNA"/>
</dbReference>
<feature type="transmembrane region" description="Helical" evidence="7">
    <location>
        <begin position="525"/>
        <end position="545"/>
    </location>
</feature>
<comment type="similarity">
    <text evidence="6">Belongs to the YccS/YhfK family.</text>
</comment>
<feature type="transmembrane region" description="Helical" evidence="7">
    <location>
        <begin position="455"/>
        <end position="481"/>
    </location>
</feature>
<feature type="domain" description="Integral membrane protein YccS N-terminal" evidence="8">
    <location>
        <begin position="78"/>
        <end position="347"/>
    </location>
</feature>
<feature type="transmembrane region" description="Helical" evidence="7">
    <location>
        <begin position="400"/>
        <end position="421"/>
    </location>
</feature>
<feature type="transmembrane region" description="Helical" evidence="7">
    <location>
        <begin position="69"/>
        <end position="86"/>
    </location>
</feature>
<organism evidence="10 11">
    <name type="scientific">Ferrovibrio terrae</name>
    <dbReference type="NCBI Taxonomy" id="2594003"/>
    <lineage>
        <taxon>Bacteria</taxon>
        <taxon>Pseudomonadati</taxon>
        <taxon>Pseudomonadota</taxon>
        <taxon>Alphaproteobacteria</taxon>
        <taxon>Rhodospirillales</taxon>
        <taxon>Rhodospirillaceae</taxon>
        <taxon>Ferrovibrio</taxon>
    </lineage>
</organism>
<feature type="transmembrane region" description="Helical" evidence="7">
    <location>
        <begin position="427"/>
        <end position="443"/>
    </location>
</feature>
<dbReference type="InterPro" id="IPR032692">
    <property type="entry name" value="YccS_N"/>
</dbReference>
<keyword evidence="2" id="KW-1003">Cell membrane</keyword>
<evidence type="ECO:0000256" key="3">
    <source>
        <dbReference type="ARBA" id="ARBA00022692"/>
    </source>
</evidence>
<evidence type="ECO:0000256" key="4">
    <source>
        <dbReference type="ARBA" id="ARBA00022989"/>
    </source>
</evidence>
<feature type="transmembrane region" description="Helical" evidence="7">
    <location>
        <begin position="493"/>
        <end position="513"/>
    </location>
</feature>
<accession>A0A516H221</accession>
<keyword evidence="4 7" id="KW-1133">Transmembrane helix</keyword>
<evidence type="ECO:0000256" key="7">
    <source>
        <dbReference type="SAM" id="Phobius"/>
    </source>
</evidence>
<dbReference type="AlphaFoldDB" id="A0A516H221"/>
<feature type="domain" description="Integral membrane bound transporter" evidence="9">
    <location>
        <begin position="418"/>
        <end position="538"/>
    </location>
</feature>
<evidence type="ECO:0000256" key="2">
    <source>
        <dbReference type="ARBA" id="ARBA00022475"/>
    </source>
</evidence>
<keyword evidence="5 7" id="KW-0472">Membrane</keyword>
<evidence type="ECO:0000256" key="1">
    <source>
        <dbReference type="ARBA" id="ARBA00004651"/>
    </source>
</evidence>
<feature type="transmembrane region" description="Helical" evidence="7">
    <location>
        <begin position="118"/>
        <end position="139"/>
    </location>
</feature>
<dbReference type="Proteomes" id="UP000317496">
    <property type="component" value="Chromosome"/>
</dbReference>
<keyword evidence="11" id="KW-1185">Reference proteome</keyword>
<dbReference type="KEGG" id="fer:FNB15_10270"/>
<feature type="transmembrane region" description="Helical" evidence="7">
    <location>
        <begin position="145"/>
        <end position="165"/>
    </location>
</feature>
<gene>
    <name evidence="10" type="ORF">FNB15_10270</name>
</gene>
<dbReference type="GO" id="GO:0005886">
    <property type="term" value="C:plasma membrane"/>
    <property type="evidence" value="ECO:0007669"/>
    <property type="project" value="UniProtKB-SubCell"/>
</dbReference>
<reference evidence="10 11" key="1">
    <citation type="submission" date="2019-07" db="EMBL/GenBank/DDBJ databases">
        <title>Genome sequencing for Ferrovibrio sp. K5.</title>
        <authorList>
            <person name="Park S.-J."/>
        </authorList>
    </citation>
    <scope>NUCLEOTIDE SEQUENCE [LARGE SCALE GENOMIC DNA]</scope>
    <source>
        <strain evidence="10 11">K5</strain>
    </source>
</reference>
<feature type="transmembrane region" description="Helical" evidence="7">
    <location>
        <begin position="92"/>
        <end position="111"/>
    </location>
</feature>
<evidence type="ECO:0000256" key="5">
    <source>
        <dbReference type="ARBA" id="ARBA00023136"/>
    </source>
</evidence>
<evidence type="ECO:0000313" key="10">
    <source>
        <dbReference type="EMBL" id="QDO97630.1"/>
    </source>
</evidence>